<dbReference type="SUPFAM" id="SSF52821">
    <property type="entry name" value="Rhodanese/Cell cycle control phosphatase"/>
    <property type="match status" value="1"/>
</dbReference>
<dbReference type="EMBL" id="BPFH01000001">
    <property type="protein sequence ID" value="GIT93550.1"/>
    <property type="molecule type" value="Genomic_DNA"/>
</dbReference>
<dbReference type="InterPro" id="IPR001763">
    <property type="entry name" value="Rhodanese-like_dom"/>
</dbReference>
<protein>
    <recommendedName>
        <fullName evidence="1">Rhodanese domain-containing protein</fullName>
    </recommendedName>
</protein>
<evidence type="ECO:0000313" key="2">
    <source>
        <dbReference type="EMBL" id="GIT93550.1"/>
    </source>
</evidence>
<name>A0ABQ4NGJ7_9RHOB</name>
<feature type="domain" description="Rhodanese" evidence="1">
    <location>
        <begin position="1"/>
        <end position="32"/>
    </location>
</feature>
<sequence length="144" mass="15440">MAAGLLRTDGLDARTMRGGHLAWVAAGHPVCRVSLRKRRWVIPLDTNWAELASLWVLLRLLDRAAQVQAIERSWCAAAAEVWTASVLPATPGALAEAAGLEHPLVARLLGGPEELLAGRLARMSQPTAALDLIDDWIARPEGAA</sequence>
<dbReference type="InterPro" id="IPR036873">
    <property type="entry name" value="Rhodanese-like_dom_sf"/>
</dbReference>
<dbReference type="PROSITE" id="PS50206">
    <property type="entry name" value="RHODANESE_3"/>
    <property type="match status" value="1"/>
</dbReference>
<proteinExistence type="predicted"/>
<comment type="caution">
    <text evidence="2">The sequence shown here is derived from an EMBL/GenBank/DDBJ whole genome shotgun (WGS) entry which is preliminary data.</text>
</comment>
<dbReference type="Proteomes" id="UP000786693">
    <property type="component" value="Unassembled WGS sequence"/>
</dbReference>
<reference evidence="2 3" key="1">
    <citation type="submission" date="2021-05" db="EMBL/GenBank/DDBJ databases">
        <title>Bacteria Genome sequencing.</title>
        <authorList>
            <person name="Takabe Y."/>
            <person name="Nakajima Y."/>
            <person name="Suzuki S."/>
            <person name="Shiozaki T."/>
        </authorList>
    </citation>
    <scope>NUCLEOTIDE SEQUENCE [LARGE SCALE GENOMIC DNA]</scope>
    <source>
        <strain evidence="2 3">AI_62</strain>
    </source>
</reference>
<gene>
    <name evidence="2" type="ORF">JANAI62_01730</name>
</gene>
<evidence type="ECO:0000313" key="3">
    <source>
        <dbReference type="Proteomes" id="UP000786693"/>
    </source>
</evidence>
<keyword evidence="3" id="KW-1185">Reference proteome</keyword>
<organism evidence="2 3">
    <name type="scientific">Jannaschia pagri</name>
    <dbReference type="NCBI Taxonomy" id="2829797"/>
    <lineage>
        <taxon>Bacteria</taxon>
        <taxon>Pseudomonadati</taxon>
        <taxon>Pseudomonadota</taxon>
        <taxon>Alphaproteobacteria</taxon>
        <taxon>Rhodobacterales</taxon>
        <taxon>Roseobacteraceae</taxon>
        <taxon>Jannaschia</taxon>
    </lineage>
</organism>
<accession>A0ABQ4NGJ7</accession>
<evidence type="ECO:0000259" key="1">
    <source>
        <dbReference type="PROSITE" id="PS50206"/>
    </source>
</evidence>